<dbReference type="InterPro" id="IPR031559">
    <property type="entry name" value="SMG1"/>
</dbReference>
<dbReference type="SUPFAM" id="SSF48371">
    <property type="entry name" value="ARM repeat"/>
    <property type="match status" value="1"/>
</dbReference>
<dbReference type="OrthoDB" id="10065496at2759"/>
<accession>A0A8K0KM63</accession>
<organism evidence="2 3">
    <name type="scientific">Ladona fulva</name>
    <name type="common">Scarce chaser dragonfly</name>
    <name type="synonym">Libellula fulva</name>
    <dbReference type="NCBI Taxonomy" id="123851"/>
    <lineage>
        <taxon>Eukaryota</taxon>
        <taxon>Metazoa</taxon>
        <taxon>Ecdysozoa</taxon>
        <taxon>Arthropoda</taxon>
        <taxon>Hexapoda</taxon>
        <taxon>Insecta</taxon>
        <taxon>Pterygota</taxon>
        <taxon>Palaeoptera</taxon>
        <taxon>Odonata</taxon>
        <taxon>Epiprocta</taxon>
        <taxon>Anisoptera</taxon>
        <taxon>Libelluloidea</taxon>
        <taxon>Libellulidae</taxon>
        <taxon>Ladona</taxon>
    </lineage>
</organism>
<evidence type="ECO:0008006" key="4">
    <source>
        <dbReference type="Google" id="ProtNLM"/>
    </source>
</evidence>
<dbReference type="GO" id="GO:0000184">
    <property type="term" value="P:nuclear-transcribed mRNA catabolic process, nonsense-mediated decay"/>
    <property type="evidence" value="ECO:0007669"/>
    <property type="project" value="InterPro"/>
</dbReference>
<name>A0A8K0KM63_LADFU</name>
<dbReference type="Pfam" id="PF15785">
    <property type="entry name" value="SMG1"/>
    <property type="match status" value="3"/>
</dbReference>
<comment type="caution">
    <text evidence="2">The sequence shown here is derived from an EMBL/GenBank/DDBJ whole genome shotgun (WGS) entry which is preliminary data.</text>
</comment>
<evidence type="ECO:0000256" key="1">
    <source>
        <dbReference type="SAM" id="MobiDB-lite"/>
    </source>
</evidence>
<dbReference type="GO" id="GO:0004674">
    <property type="term" value="F:protein serine/threonine kinase activity"/>
    <property type="evidence" value="ECO:0007669"/>
    <property type="project" value="InterPro"/>
</dbReference>
<dbReference type="EMBL" id="KZ309084">
    <property type="protein sequence ID" value="KAG8236828.1"/>
    <property type="molecule type" value="Genomic_DNA"/>
</dbReference>
<protein>
    <recommendedName>
        <fullName evidence="4">Non-specific serine/threonine protein kinase</fullName>
    </recommendedName>
</protein>
<sequence>MAQLQTALENTCLPELLVATVDVLLFLAKLSPDSFTKHFRDTVDILVGWHIDGGQPPWVSTYASQTLRKFRPFWLADLGFSVNLLAQFIEDVEAFGEDLLQSESGRSSPEDKPPSSPEDHVFRITQLIKVFNTVVRSLGSGLTPAMPPAPQSPVTWPFLVDSLQKVLKAVHAALSTPISSHQNNEDLIVSANECICLLLSLLHSRMGTSVLETLKTFLLSQISLTPTLSHVARVSMLSTIAKTVREVSSNLPPELVSALISPVPPNNSPLLPLRLLARCPGNNDCPCRNASTNKRGFGGEGEMLLVVYHALLSLKNVPLLQEAYRYVLMELEDAYSKLVPSVSLLSNPVTLNADVHSDNEDSDGDQQEKAQIIVIYQLRAISDLANASNSIIGMWALQPSILELLAVKMKPFDRTLAVNWPYIQNAVLYLLRSHCQRYNHFVSSSSLVAPGAGGNVIGGPTEVGGLVVPSGSPTSGNLSIILQLLTKVLNEPETGEPVRLLVLAWSQEVITHCIPYLYGKNGCVWQGWGLEFTEFLWALVSSGRTHKKAVAKAVLSALCTLLEANTSGIKSLGNNWCHKVLPSELVPDIVDLCVQHLDWPELESHSLQPLLLCILPQLPWPLALPTLLLRLTASAPALVGHISDIAAVSHEQSISARNSVAGNGHQERGTKDPNPRTRMKDETKYSRMSLIMMWRTVMCDAASRGTFGGEMHPTHFRPFMAYLLQGMQHSDSNWLSQSFASCWPLQHGQGSFEGNLRNSIVAALTGKKGVEGKLEDQSMALELALSSEGTILAWAAHQAAQLCVRMKLRTPLGKPQDTFTSIESAIKSIAREGPQFIVQLSKSESEENVLTPGNGISKWLAKTQPVARRAMVLLEFLEQLEKAAYNAWEGSAVSMPPPPKPVRTFFRTNKSTCAEWLGRIRWASMTVASSEFERCILNVAWSMCMLGEPEAIIGLQTWCNTLSSGCGSEENSFNPARFSWLRAISYQAAGRFEAALKEYMTVLEEDGHTDSEEGKSDHIDPHVTTFIHKQIEACYCSLQDWDAALLWREKDSEKIENHFGWLFERKSAAILKALCDFPSSSKMRNQEEDVVLGAENGEPVNAEDVETIKKKYCFKECNVTSASSTVCHVESVLQGIALMLANSGSKISEKLKLELKEEVMECERALLNHLREGLFNFPANFIPEACVLQCAAAAMHASIDGRYGNFPFDLSESDTLDPALGSALLGKLLWWSQFFSSNNGNNSVISLLRLCSIRAARWEENFNLCEQLLNKEIKCHSKKDVFNLDYLHIISEKAKFLYQTGKKTDAINLTAETCLDVSRALSVASDSSNNAVRERCSRMLLSLSKWIQPVTHVNTGDPQDISNKVNLVDALSCLCVGDASSLKELLEWEKTVPPSSLELTPP</sequence>
<feature type="region of interest" description="Disordered" evidence="1">
    <location>
        <begin position="656"/>
        <end position="682"/>
    </location>
</feature>
<reference evidence="2" key="1">
    <citation type="submission" date="2013-04" db="EMBL/GenBank/DDBJ databases">
        <authorList>
            <person name="Qu J."/>
            <person name="Murali S.C."/>
            <person name="Bandaranaike D."/>
            <person name="Bellair M."/>
            <person name="Blankenburg K."/>
            <person name="Chao H."/>
            <person name="Dinh H."/>
            <person name="Doddapaneni H."/>
            <person name="Downs B."/>
            <person name="Dugan-Rocha S."/>
            <person name="Elkadiri S."/>
            <person name="Gnanaolivu R.D."/>
            <person name="Hernandez B."/>
            <person name="Javaid M."/>
            <person name="Jayaseelan J.C."/>
            <person name="Lee S."/>
            <person name="Li M."/>
            <person name="Ming W."/>
            <person name="Munidasa M."/>
            <person name="Muniz J."/>
            <person name="Nguyen L."/>
            <person name="Ongeri F."/>
            <person name="Osuji N."/>
            <person name="Pu L.-L."/>
            <person name="Puazo M."/>
            <person name="Qu C."/>
            <person name="Quiroz J."/>
            <person name="Raj R."/>
            <person name="Weissenberger G."/>
            <person name="Xin Y."/>
            <person name="Zou X."/>
            <person name="Han Y."/>
            <person name="Richards S."/>
            <person name="Worley K."/>
            <person name="Muzny D."/>
            <person name="Gibbs R."/>
        </authorList>
    </citation>
    <scope>NUCLEOTIDE SEQUENCE</scope>
    <source>
        <strain evidence="2">Sampled in the wild</strain>
    </source>
</reference>
<reference evidence="2" key="2">
    <citation type="submission" date="2017-10" db="EMBL/GenBank/DDBJ databases">
        <title>Ladona fulva Genome sequencing and assembly.</title>
        <authorList>
            <person name="Murali S."/>
            <person name="Richards S."/>
            <person name="Bandaranaike D."/>
            <person name="Bellair M."/>
            <person name="Blankenburg K."/>
            <person name="Chao H."/>
            <person name="Dinh H."/>
            <person name="Doddapaneni H."/>
            <person name="Dugan-Rocha S."/>
            <person name="Elkadiri S."/>
            <person name="Gnanaolivu R."/>
            <person name="Hernandez B."/>
            <person name="Skinner E."/>
            <person name="Javaid M."/>
            <person name="Lee S."/>
            <person name="Li M."/>
            <person name="Ming W."/>
            <person name="Munidasa M."/>
            <person name="Muniz J."/>
            <person name="Nguyen L."/>
            <person name="Hughes D."/>
            <person name="Osuji N."/>
            <person name="Pu L.-L."/>
            <person name="Puazo M."/>
            <person name="Qu C."/>
            <person name="Quiroz J."/>
            <person name="Raj R."/>
            <person name="Weissenberger G."/>
            <person name="Xin Y."/>
            <person name="Zou X."/>
            <person name="Han Y."/>
            <person name="Worley K."/>
            <person name="Muzny D."/>
            <person name="Gibbs R."/>
        </authorList>
    </citation>
    <scope>NUCLEOTIDE SEQUENCE</scope>
    <source>
        <strain evidence="2">Sampled in the wild</strain>
    </source>
</reference>
<proteinExistence type="predicted"/>
<feature type="non-terminal residue" evidence="2">
    <location>
        <position position="1"/>
    </location>
</feature>
<dbReference type="Proteomes" id="UP000792457">
    <property type="component" value="Unassembled WGS sequence"/>
</dbReference>
<dbReference type="InterPro" id="IPR016024">
    <property type="entry name" value="ARM-type_fold"/>
</dbReference>
<keyword evidence="3" id="KW-1185">Reference proteome</keyword>
<evidence type="ECO:0000313" key="3">
    <source>
        <dbReference type="Proteomes" id="UP000792457"/>
    </source>
</evidence>
<evidence type="ECO:0000313" key="2">
    <source>
        <dbReference type="EMBL" id="KAG8236828.1"/>
    </source>
</evidence>
<gene>
    <name evidence="2" type="ORF">J437_LFUL017285</name>
</gene>
<feature type="compositionally biased region" description="Basic and acidic residues" evidence="1">
    <location>
        <begin position="665"/>
        <end position="682"/>
    </location>
</feature>